<dbReference type="NCBIfam" id="TIGR02001">
    <property type="entry name" value="gcw_chp"/>
    <property type="match status" value="1"/>
</dbReference>
<dbReference type="InParanoid" id="A0A4R2PI79"/>
<proteinExistence type="predicted"/>
<keyword evidence="2" id="KW-1185">Reference proteome</keyword>
<evidence type="ECO:0000313" key="2">
    <source>
        <dbReference type="Proteomes" id="UP000295399"/>
    </source>
</evidence>
<dbReference type="AlphaFoldDB" id="A0A4R2PI79"/>
<dbReference type="EMBL" id="SLXO01000005">
    <property type="protein sequence ID" value="TCP34384.1"/>
    <property type="molecule type" value="Genomic_DNA"/>
</dbReference>
<dbReference type="Proteomes" id="UP000295399">
    <property type="component" value="Unassembled WGS sequence"/>
</dbReference>
<name>A0A4R2PI79_RHOSA</name>
<protein>
    <submittedName>
        <fullName evidence="1">Uncharacterized protein (TIGR02001 family)</fullName>
    </submittedName>
</protein>
<dbReference type="InterPro" id="IPR010239">
    <property type="entry name" value="CHP02001"/>
</dbReference>
<reference evidence="1 2" key="1">
    <citation type="submission" date="2019-03" db="EMBL/GenBank/DDBJ databases">
        <title>Genomic Encyclopedia of Type Strains, Phase IV (KMG-IV): sequencing the most valuable type-strain genomes for metagenomic binning, comparative biology and taxonomic classification.</title>
        <authorList>
            <person name="Goeker M."/>
        </authorList>
    </citation>
    <scope>NUCLEOTIDE SEQUENCE [LARGE SCALE GENOMIC DNA]</scope>
    <source>
        <strain evidence="1 2">DSM 2132</strain>
    </source>
</reference>
<gene>
    <name evidence="1" type="ORF">EV659_1059</name>
</gene>
<sequence length="218" mass="22636">MLAEPAAPVAAEVDSWSWTATAALVSDYRYRGTSFSDRDPVVQGALQLAHRSGVYAGVGTTTLASYGGSNVEVDVFAGYGTEAAGFTFDIGYLGFLFVGSPGQSLNSHEVYGSVSRTIGPVDVTLLSINYAPAQNGLGGQDGVYATTGAAYSLPGLPLTVSAKLGFEDGAFGTNKVDWSLALDYAPLPYLSAKIEYVDTNKPGRLVGAGPVATLRLTF</sequence>
<organism evidence="1 2">
    <name type="scientific">Rhodothalassium salexigens DSM 2132</name>
    <dbReference type="NCBI Taxonomy" id="1188247"/>
    <lineage>
        <taxon>Bacteria</taxon>
        <taxon>Pseudomonadati</taxon>
        <taxon>Pseudomonadota</taxon>
        <taxon>Alphaproteobacteria</taxon>
        <taxon>Rhodothalassiales</taxon>
        <taxon>Rhodothalassiaceae</taxon>
        <taxon>Rhodothalassium</taxon>
    </lineage>
</organism>
<dbReference type="Pfam" id="PF09694">
    <property type="entry name" value="Gcw_chp"/>
    <property type="match status" value="1"/>
</dbReference>
<comment type="caution">
    <text evidence="1">The sequence shown here is derived from an EMBL/GenBank/DDBJ whole genome shotgun (WGS) entry which is preliminary data.</text>
</comment>
<accession>A0A4R2PI79</accession>
<evidence type="ECO:0000313" key="1">
    <source>
        <dbReference type="EMBL" id="TCP34384.1"/>
    </source>
</evidence>